<dbReference type="Proteomes" id="UP000008144">
    <property type="component" value="Unassembled WGS sequence"/>
</dbReference>
<accession>F7APC7</accession>
<sequence length="104" mass="11850">MFNHGESTEFAGKAISHLLLDKDIMNRSGQILLTTDLSSEFNFKDIDGSYPVSMRSFKTMFAGTGNLSMVPYIPGWLKIPFWIYRILLPMSKLPTPPKNESKYQ</sequence>
<dbReference type="AlphaFoldDB" id="F7APC7"/>
<name>F7APC7_CIOIN</name>
<protein>
    <submittedName>
        <fullName evidence="1">Dehydrogenase/reductase SDR family member 1</fullName>
    </submittedName>
</protein>
<dbReference type="Ensembl" id="ENSCINT00000027494.2">
    <property type="protein sequence ID" value="ENSCINP00000027248.2"/>
    <property type="gene ID" value="ENSCING00000015333.2"/>
</dbReference>
<proteinExistence type="predicted"/>
<reference evidence="1" key="3">
    <citation type="submission" date="2025-09" db="UniProtKB">
        <authorList>
            <consortium name="Ensembl"/>
        </authorList>
    </citation>
    <scope>IDENTIFICATION</scope>
</reference>
<reference evidence="2" key="1">
    <citation type="journal article" date="2002" name="Science">
        <title>The draft genome of Ciona intestinalis: insights into chordate and vertebrate origins.</title>
        <authorList>
            <person name="Dehal P."/>
            <person name="Satou Y."/>
            <person name="Campbell R.K."/>
            <person name="Chapman J."/>
            <person name="Degnan B."/>
            <person name="De Tomaso A."/>
            <person name="Davidson B."/>
            <person name="Di Gregorio A."/>
            <person name="Gelpke M."/>
            <person name="Goodstein D.M."/>
            <person name="Harafuji N."/>
            <person name="Hastings K.E."/>
            <person name="Ho I."/>
            <person name="Hotta K."/>
            <person name="Huang W."/>
            <person name="Kawashima T."/>
            <person name="Lemaire P."/>
            <person name="Martinez D."/>
            <person name="Meinertzhagen I.A."/>
            <person name="Necula S."/>
            <person name="Nonaka M."/>
            <person name="Putnam N."/>
            <person name="Rash S."/>
            <person name="Saiga H."/>
            <person name="Satake M."/>
            <person name="Terry A."/>
            <person name="Yamada L."/>
            <person name="Wang H.G."/>
            <person name="Awazu S."/>
            <person name="Azumi K."/>
            <person name="Boore J."/>
            <person name="Branno M."/>
            <person name="Chin-Bow S."/>
            <person name="DeSantis R."/>
            <person name="Doyle S."/>
            <person name="Francino P."/>
            <person name="Keys D.N."/>
            <person name="Haga S."/>
            <person name="Hayashi H."/>
            <person name="Hino K."/>
            <person name="Imai K.S."/>
            <person name="Inaba K."/>
            <person name="Kano S."/>
            <person name="Kobayashi K."/>
            <person name="Kobayashi M."/>
            <person name="Lee B.I."/>
            <person name="Makabe K.W."/>
            <person name="Manohar C."/>
            <person name="Matassi G."/>
            <person name="Medina M."/>
            <person name="Mochizuki Y."/>
            <person name="Mount S."/>
            <person name="Morishita T."/>
            <person name="Miura S."/>
            <person name="Nakayama A."/>
            <person name="Nishizaka S."/>
            <person name="Nomoto H."/>
            <person name="Ohta F."/>
            <person name="Oishi K."/>
            <person name="Rigoutsos I."/>
            <person name="Sano M."/>
            <person name="Sasaki A."/>
            <person name="Sasakura Y."/>
            <person name="Shoguchi E."/>
            <person name="Shin-i T."/>
            <person name="Spagnuolo A."/>
            <person name="Stainier D."/>
            <person name="Suzuki M.M."/>
            <person name="Tassy O."/>
            <person name="Takatori N."/>
            <person name="Tokuoka M."/>
            <person name="Yagi K."/>
            <person name="Yoshizaki F."/>
            <person name="Wada S."/>
            <person name="Zhang C."/>
            <person name="Hyatt P.D."/>
            <person name="Larimer F."/>
            <person name="Detter C."/>
            <person name="Doggett N."/>
            <person name="Glavina T."/>
            <person name="Hawkins T."/>
            <person name="Richardson P."/>
            <person name="Lucas S."/>
            <person name="Kohara Y."/>
            <person name="Levine M."/>
            <person name="Satoh N."/>
            <person name="Rokhsar D.S."/>
        </authorList>
    </citation>
    <scope>NUCLEOTIDE SEQUENCE [LARGE SCALE GENOMIC DNA]</scope>
</reference>
<dbReference type="OMA" id="FWIYRIL"/>
<evidence type="ECO:0000313" key="1">
    <source>
        <dbReference type="Ensembl" id="ENSCINP00000027248.2"/>
    </source>
</evidence>
<dbReference type="PANTHER" id="PTHR44147:SF2">
    <property type="entry name" value="DEHYDROGENASE_REDUCTASE SDR FAMILY MEMBER 1"/>
    <property type="match status" value="1"/>
</dbReference>
<keyword evidence="2" id="KW-1185">Reference proteome</keyword>
<dbReference type="HOGENOM" id="CLU_2249123_0_0_1"/>
<gene>
    <name evidence="1" type="primary">LOC100175726</name>
</gene>
<evidence type="ECO:0000313" key="2">
    <source>
        <dbReference type="Proteomes" id="UP000008144"/>
    </source>
</evidence>
<dbReference type="InParanoid" id="F7APC7"/>
<dbReference type="PANTHER" id="PTHR44147">
    <property type="entry name" value="DEHYDROGENASE/REDUCTASE SDR FAMILY MEMBER 1"/>
    <property type="match status" value="1"/>
</dbReference>
<reference evidence="1" key="2">
    <citation type="submission" date="2025-08" db="UniProtKB">
        <authorList>
            <consortium name="Ensembl"/>
        </authorList>
    </citation>
    <scope>IDENTIFICATION</scope>
</reference>
<organism evidence="1 2">
    <name type="scientific">Ciona intestinalis</name>
    <name type="common">Transparent sea squirt</name>
    <name type="synonym">Ascidia intestinalis</name>
    <dbReference type="NCBI Taxonomy" id="7719"/>
    <lineage>
        <taxon>Eukaryota</taxon>
        <taxon>Metazoa</taxon>
        <taxon>Chordata</taxon>
        <taxon>Tunicata</taxon>
        <taxon>Ascidiacea</taxon>
        <taxon>Phlebobranchia</taxon>
        <taxon>Cionidae</taxon>
        <taxon>Ciona</taxon>
    </lineage>
</organism>